<dbReference type="Proteomes" id="UP000664859">
    <property type="component" value="Unassembled WGS sequence"/>
</dbReference>
<sequence length="75" mass="8450">PQLQIFRGIRLYFNGRTGERSAHYLAKLVQQHGGGAAPNYAVRKVTYVIAENLNGSKTHKVLHAHGKYLVVHPDW</sequence>
<dbReference type="AlphaFoldDB" id="A0A835YNT2"/>
<dbReference type="EMBL" id="JAFCMP010000512">
    <property type="protein sequence ID" value="KAG5178772.1"/>
    <property type="molecule type" value="Genomic_DNA"/>
</dbReference>
<dbReference type="InterPro" id="IPR036420">
    <property type="entry name" value="BRCT_dom_sf"/>
</dbReference>
<evidence type="ECO:0000313" key="3">
    <source>
        <dbReference type="Proteomes" id="UP000664859"/>
    </source>
</evidence>
<proteinExistence type="predicted"/>
<keyword evidence="3" id="KW-1185">Reference proteome</keyword>
<accession>A0A835YNT2</accession>
<reference evidence="2" key="1">
    <citation type="submission" date="2021-02" db="EMBL/GenBank/DDBJ databases">
        <title>First Annotated Genome of the Yellow-green Alga Tribonema minus.</title>
        <authorList>
            <person name="Mahan K.M."/>
        </authorList>
    </citation>
    <scope>NUCLEOTIDE SEQUENCE</scope>
    <source>
        <strain evidence="2">UTEX B ZZ1240</strain>
    </source>
</reference>
<organism evidence="2 3">
    <name type="scientific">Tribonema minus</name>
    <dbReference type="NCBI Taxonomy" id="303371"/>
    <lineage>
        <taxon>Eukaryota</taxon>
        <taxon>Sar</taxon>
        <taxon>Stramenopiles</taxon>
        <taxon>Ochrophyta</taxon>
        <taxon>PX clade</taxon>
        <taxon>Xanthophyceae</taxon>
        <taxon>Tribonematales</taxon>
        <taxon>Tribonemataceae</taxon>
        <taxon>Tribonema</taxon>
    </lineage>
</organism>
<feature type="non-terminal residue" evidence="2">
    <location>
        <position position="1"/>
    </location>
</feature>
<dbReference type="Gene3D" id="3.40.50.10190">
    <property type="entry name" value="BRCT domain"/>
    <property type="match status" value="1"/>
</dbReference>
<name>A0A835YNT2_9STRA</name>
<gene>
    <name evidence="2" type="ORF">JKP88DRAFT_168495</name>
</gene>
<dbReference type="OrthoDB" id="427711at2759"/>
<protein>
    <recommendedName>
        <fullName evidence="1">BRCT domain-containing protein</fullName>
    </recommendedName>
</protein>
<comment type="caution">
    <text evidence="2">The sequence shown here is derived from an EMBL/GenBank/DDBJ whole genome shotgun (WGS) entry which is preliminary data.</text>
</comment>
<dbReference type="PROSITE" id="PS50172">
    <property type="entry name" value="BRCT"/>
    <property type="match status" value="1"/>
</dbReference>
<dbReference type="InterPro" id="IPR001357">
    <property type="entry name" value="BRCT_dom"/>
</dbReference>
<evidence type="ECO:0000313" key="2">
    <source>
        <dbReference type="EMBL" id="KAG5178772.1"/>
    </source>
</evidence>
<dbReference type="SUPFAM" id="SSF52113">
    <property type="entry name" value="BRCT domain"/>
    <property type="match status" value="1"/>
</dbReference>
<evidence type="ECO:0000259" key="1">
    <source>
        <dbReference type="PROSITE" id="PS50172"/>
    </source>
</evidence>
<dbReference type="Pfam" id="PF12738">
    <property type="entry name" value="PTCB-BRCT"/>
    <property type="match status" value="1"/>
</dbReference>
<feature type="domain" description="BRCT" evidence="1">
    <location>
        <begin position="1"/>
        <end position="75"/>
    </location>
</feature>